<evidence type="ECO:0000313" key="2">
    <source>
        <dbReference type="Proteomes" id="UP000078200"/>
    </source>
</evidence>
<dbReference type="AlphaFoldDB" id="A0A1A9VYI0"/>
<protein>
    <submittedName>
        <fullName evidence="1">Uncharacterized protein</fullName>
    </submittedName>
</protein>
<dbReference type="EnsemblMetazoa" id="GAUT051782-RA">
    <property type="protein sequence ID" value="GAUT051782-PA"/>
    <property type="gene ID" value="GAUT051782"/>
</dbReference>
<sequence>MNYKPASQGADVSIPYSQKYSLNSFKVFIVDIGKKVVFILGRRSDVSNFHKIIGLIREIKKDLPMLMRAEVKLNSSRTFKNFAILCLCSKDSKKALT</sequence>
<name>A0A1A9VYI0_GLOAU</name>
<dbReference type="VEuPathDB" id="VectorBase:GAUT051782"/>
<proteinExistence type="predicted"/>
<accession>A0A1A9VYI0</accession>
<keyword evidence="2" id="KW-1185">Reference proteome</keyword>
<reference evidence="1" key="1">
    <citation type="submission" date="2020-05" db="UniProtKB">
        <authorList>
            <consortium name="EnsemblMetazoa"/>
        </authorList>
    </citation>
    <scope>IDENTIFICATION</scope>
    <source>
        <strain evidence="1">TTRI</strain>
    </source>
</reference>
<dbReference type="Proteomes" id="UP000078200">
    <property type="component" value="Unassembled WGS sequence"/>
</dbReference>
<organism evidence="1 2">
    <name type="scientific">Glossina austeni</name>
    <name type="common">Savannah tsetse fly</name>
    <dbReference type="NCBI Taxonomy" id="7395"/>
    <lineage>
        <taxon>Eukaryota</taxon>
        <taxon>Metazoa</taxon>
        <taxon>Ecdysozoa</taxon>
        <taxon>Arthropoda</taxon>
        <taxon>Hexapoda</taxon>
        <taxon>Insecta</taxon>
        <taxon>Pterygota</taxon>
        <taxon>Neoptera</taxon>
        <taxon>Endopterygota</taxon>
        <taxon>Diptera</taxon>
        <taxon>Brachycera</taxon>
        <taxon>Muscomorpha</taxon>
        <taxon>Hippoboscoidea</taxon>
        <taxon>Glossinidae</taxon>
        <taxon>Glossina</taxon>
    </lineage>
</organism>
<evidence type="ECO:0000313" key="1">
    <source>
        <dbReference type="EnsemblMetazoa" id="GAUT051782-PA"/>
    </source>
</evidence>